<accession>A0A4Y2H059</accession>
<dbReference type="EMBL" id="BGPR01001638">
    <property type="protein sequence ID" value="GBM58521.1"/>
    <property type="molecule type" value="Genomic_DNA"/>
</dbReference>
<evidence type="ECO:0000313" key="1">
    <source>
        <dbReference type="EMBL" id="GBM58521.1"/>
    </source>
</evidence>
<name>A0A4Y2H059_ARAVE</name>
<evidence type="ECO:0000313" key="2">
    <source>
        <dbReference type="Proteomes" id="UP000499080"/>
    </source>
</evidence>
<organism evidence="1 2">
    <name type="scientific">Araneus ventricosus</name>
    <name type="common">Orbweaver spider</name>
    <name type="synonym">Epeira ventricosa</name>
    <dbReference type="NCBI Taxonomy" id="182803"/>
    <lineage>
        <taxon>Eukaryota</taxon>
        <taxon>Metazoa</taxon>
        <taxon>Ecdysozoa</taxon>
        <taxon>Arthropoda</taxon>
        <taxon>Chelicerata</taxon>
        <taxon>Arachnida</taxon>
        <taxon>Araneae</taxon>
        <taxon>Araneomorphae</taxon>
        <taxon>Entelegynae</taxon>
        <taxon>Araneoidea</taxon>
        <taxon>Araneidae</taxon>
        <taxon>Araneus</taxon>
    </lineage>
</organism>
<reference evidence="1 2" key="1">
    <citation type="journal article" date="2019" name="Sci. Rep.">
        <title>Orb-weaving spider Araneus ventricosus genome elucidates the spidroin gene catalogue.</title>
        <authorList>
            <person name="Kono N."/>
            <person name="Nakamura H."/>
            <person name="Ohtoshi R."/>
            <person name="Moran D.A.P."/>
            <person name="Shinohara A."/>
            <person name="Yoshida Y."/>
            <person name="Fujiwara M."/>
            <person name="Mori M."/>
            <person name="Tomita M."/>
            <person name="Arakawa K."/>
        </authorList>
    </citation>
    <scope>NUCLEOTIDE SEQUENCE [LARGE SCALE GENOMIC DNA]</scope>
</reference>
<protein>
    <submittedName>
        <fullName evidence="1">Uncharacterized protein</fullName>
    </submittedName>
</protein>
<dbReference type="GO" id="GO:0003676">
    <property type="term" value="F:nucleic acid binding"/>
    <property type="evidence" value="ECO:0007669"/>
    <property type="project" value="InterPro"/>
</dbReference>
<sequence length="129" mass="14704">MKPIASFASGGMISLATDWMTSPDVYQWQHTTLLPYLTAYLTHVKLTIDRIGEVAMRRQVVRWCLSFESNREVVRASSIICAKARFDAKLEMCDMVPSPLYSSDLAPCDYFLFPQVKDHWSGTRFSADD</sequence>
<comment type="caution">
    <text evidence="1">The sequence shown here is derived from an EMBL/GenBank/DDBJ whole genome shotgun (WGS) entry which is preliminary data.</text>
</comment>
<dbReference type="InterPro" id="IPR036397">
    <property type="entry name" value="RNaseH_sf"/>
</dbReference>
<gene>
    <name evidence="1" type="ORF">AVEN_268599_1</name>
</gene>
<dbReference type="Gene3D" id="3.30.420.10">
    <property type="entry name" value="Ribonuclease H-like superfamily/Ribonuclease H"/>
    <property type="match status" value="1"/>
</dbReference>
<dbReference type="AlphaFoldDB" id="A0A4Y2H059"/>
<proteinExistence type="predicted"/>
<dbReference type="Proteomes" id="UP000499080">
    <property type="component" value="Unassembled WGS sequence"/>
</dbReference>
<keyword evidence="2" id="KW-1185">Reference proteome</keyword>